<feature type="region of interest" description="Disordered" evidence="1">
    <location>
        <begin position="585"/>
        <end position="694"/>
    </location>
</feature>
<evidence type="ECO:0000256" key="1">
    <source>
        <dbReference type="SAM" id="MobiDB-lite"/>
    </source>
</evidence>
<dbReference type="AlphaFoldDB" id="G4YKN6"/>
<reference evidence="2 3" key="1">
    <citation type="journal article" date="2006" name="Science">
        <title>Phytophthora genome sequences uncover evolutionary origins and mechanisms of pathogenesis.</title>
        <authorList>
            <person name="Tyler B.M."/>
            <person name="Tripathy S."/>
            <person name="Zhang X."/>
            <person name="Dehal P."/>
            <person name="Jiang R.H."/>
            <person name="Aerts A."/>
            <person name="Arredondo F.D."/>
            <person name="Baxter L."/>
            <person name="Bensasson D."/>
            <person name="Beynon J.L."/>
            <person name="Chapman J."/>
            <person name="Damasceno C.M."/>
            <person name="Dorrance A.E."/>
            <person name="Dou D."/>
            <person name="Dickerman A.W."/>
            <person name="Dubchak I.L."/>
            <person name="Garbelotto M."/>
            <person name="Gijzen M."/>
            <person name="Gordon S.G."/>
            <person name="Govers F."/>
            <person name="Grunwald N.J."/>
            <person name="Huang W."/>
            <person name="Ivors K.L."/>
            <person name="Jones R.W."/>
            <person name="Kamoun S."/>
            <person name="Krampis K."/>
            <person name="Lamour K.H."/>
            <person name="Lee M.K."/>
            <person name="McDonald W.H."/>
            <person name="Medina M."/>
            <person name="Meijer H.J."/>
            <person name="Nordberg E.K."/>
            <person name="Maclean D.J."/>
            <person name="Ospina-Giraldo M.D."/>
            <person name="Morris P.F."/>
            <person name="Phuntumart V."/>
            <person name="Putnam N.H."/>
            <person name="Rash S."/>
            <person name="Rose J.K."/>
            <person name="Sakihama Y."/>
            <person name="Salamov A.A."/>
            <person name="Savidor A."/>
            <person name="Scheuring C.F."/>
            <person name="Smith B.M."/>
            <person name="Sobral B.W."/>
            <person name="Terry A."/>
            <person name="Torto-Alalibo T.A."/>
            <person name="Win J."/>
            <person name="Xu Z."/>
            <person name="Zhang H."/>
            <person name="Grigoriev I.V."/>
            <person name="Rokhsar D.S."/>
            <person name="Boore J.L."/>
        </authorList>
    </citation>
    <scope>NUCLEOTIDE SEQUENCE [LARGE SCALE GENOMIC DNA]</scope>
    <source>
        <strain evidence="2 3">P6497</strain>
    </source>
</reference>
<dbReference type="RefSeq" id="XP_009516143.1">
    <property type="nucleotide sequence ID" value="XM_009517848.1"/>
</dbReference>
<dbReference type="InParanoid" id="G4YKN6"/>
<dbReference type="KEGG" id="psoj:PHYSODRAFT_322493"/>
<protein>
    <submittedName>
        <fullName evidence="2">Uncharacterized protein</fullName>
    </submittedName>
</protein>
<gene>
    <name evidence="2" type="ORF">PHYSODRAFT_322493</name>
</gene>
<dbReference type="Proteomes" id="UP000002640">
    <property type="component" value="Unassembled WGS sequence"/>
</dbReference>
<feature type="compositionally biased region" description="Acidic residues" evidence="1">
    <location>
        <begin position="384"/>
        <end position="399"/>
    </location>
</feature>
<dbReference type="SMR" id="G4YKN6"/>
<feature type="compositionally biased region" description="Basic and acidic residues" evidence="1">
    <location>
        <begin position="608"/>
        <end position="619"/>
    </location>
</feature>
<keyword evidence="3" id="KW-1185">Reference proteome</keyword>
<proteinExistence type="predicted"/>
<evidence type="ECO:0000313" key="2">
    <source>
        <dbReference type="EMBL" id="EGZ28868.1"/>
    </source>
</evidence>
<name>G4YKN6_PHYSP</name>
<feature type="compositionally biased region" description="Basic and acidic residues" evidence="1">
    <location>
        <begin position="672"/>
        <end position="691"/>
    </location>
</feature>
<accession>G4YKN6</accession>
<feature type="compositionally biased region" description="Low complexity" evidence="1">
    <location>
        <begin position="26"/>
        <end position="35"/>
    </location>
</feature>
<feature type="region of interest" description="Disordered" evidence="1">
    <location>
        <begin position="113"/>
        <end position="132"/>
    </location>
</feature>
<feature type="region of interest" description="Disordered" evidence="1">
    <location>
        <begin position="1"/>
        <end position="71"/>
    </location>
</feature>
<dbReference type="EMBL" id="JH159151">
    <property type="protein sequence ID" value="EGZ28868.1"/>
    <property type="molecule type" value="Genomic_DNA"/>
</dbReference>
<feature type="compositionally biased region" description="Basic and acidic residues" evidence="1">
    <location>
        <begin position="45"/>
        <end position="60"/>
    </location>
</feature>
<dbReference type="GeneID" id="20644797"/>
<feature type="region of interest" description="Disordered" evidence="1">
    <location>
        <begin position="367"/>
        <end position="442"/>
    </location>
</feature>
<sequence length="933" mass="104800">MEEVDNNAGTPGSGLPGPAQPPHAPPAGEGAAGANSGSGGGAGEARGERTSSGGKDDPSHSKAPSEASDNISDEHSWCILKTEGDTMEERLAAKQRSILGRVLSVVEALNMPAGSGLPARRDPAPPSSPGMTANWEAPSRCAPDGAFHFVKVPAHRRHLDDDHYMRDGYAGLEVLTTMECFSVTDLADLNELVGETEDMRREMASILSVYDPRDLALRTFSMTTFMCRLLIRYRTIRGEMQATGSSTIEKLLTAQKESSQFEAHVTRLPGQWRAVFNDLKETKEATAARYRADFKKLMAEHEVEKQVLRDRIAALEFKLKTSSTWVESLESQVFNVDRMMNFLNRNQTKVTGNWKRPEELFKHHRSVTSADDAFTDPGPFEFQNDGDTDTEEKGDDGSESSEGGTGSRGKRVTIVDVTGEAPPGKTSSSERRSSGGKRRHKAVARVVNRPIAWDPNEEDARPMDQEYPVDENLACASLAGLPVVWRKLRTDLQLAMRTGLTYSEAMTLLNRDEMAHHLFHPYDLSCMLAQMMYWNQLDKAYWTTYVPERYFLRAESILDSYAQDGVEPDRWPDQMDPTQHDSELLLDENEEDVDNEDRDGNWEPSEEAQAKIDRMEAREAAVQQDDTEVPDTNAAPDLVLPSTRRPKRRASSVSSQSDSATIGSGKKRKKSRPGDARKKSPLARKEMKDLTPEELTVIEKPGRGITSWRHKGILTTFAPSTTYAVYQSAGFPDYAPNHNGGTGPLKDRFNVDEYRAIMETRPGERMYKRRVINLIFHKRYALGVKVHVVLTKIVKFMKDNALVIWYAGHWVTYPEDSSYGVKEKKKRKSLHDPAIKKYAELITELLKAGAPKTILYEPGIWVYPAKVCPWILFDKSEKKPDRKPYTMAEQLEILDREEPARIQWTGWTLDRIIADRPAHIRKMLLSPDERANN</sequence>
<evidence type="ECO:0000313" key="3">
    <source>
        <dbReference type="Proteomes" id="UP000002640"/>
    </source>
</evidence>
<feature type="compositionally biased region" description="Acidic residues" evidence="1">
    <location>
        <begin position="585"/>
        <end position="597"/>
    </location>
</feature>
<organism evidence="2 3">
    <name type="scientific">Phytophthora sojae (strain P6497)</name>
    <name type="common">Soybean stem and root rot agent</name>
    <name type="synonym">Phytophthora megasperma f. sp. glycines</name>
    <dbReference type="NCBI Taxonomy" id="1094619"/>
    <lineage>
        <taxon>Eukaryota</taxon>
        <taxon>Sar</taxon>
        <taxon>Stramenopiles</taxon>
        <taxon>Oomycota</taxon>
        <taxon>Peronosporomycetes</taxon>
        <taxon>Peronosporales</taxon>
        <taxon>Peronosporaceae</taxon>
        <taxon>Phytophthora</taxon>
    </lineage>
</organism>